<evidence type="ECO:0000313" key="2">
    <source>
        <dbReference type="EMBL" id="ANE05497.1"/>
    </source>
</evidence>
<gene>
    <name evidence="2" type="ORF">ccrud_14245</name>
</gene>
<keyword evidence="3" id="KW-1185">Reference proteome</keyword>
<dbReference type="EMBL" id="CP015623">
    <property type="protein sequence ID" value="ANE05497.1"/>
    <property type="molecule type" value="Genomic_DNA"/>
</dbReference>
<feature type="transmembrane region" description="Helical" evidence="1">
    <location>
        <begin position="12"/>
        <end position="31"/>
    </location>
</feature>
<protein>
    <submittedName>
        <fullName evidence="2">Uncharacterized protein</fullName>
    </submittedName>
</protein>
<dbReference type="RefSeq" id="WP_066570254.1">
    <property type="nucleotide sequence ID" value="NZ_CP015623.1"/>
</dbReference>
<name>A0A172QXR4_9CORY</name>
<proteinExistence type="predicted"/>
<keyword evidence="2" id="KW-0614">Plasmid</keyword>
<keyword evidence="1" id="KW-0812">Transmembrane</keyword>
<geneLocation type="plasmid" evidence="2 3">
    <name>pCRULAC1</name>
</geneLocation>
<reference evidence="2 3" key="1">
    <citation type="submission" date="2016-05" db="EMBL/GenBank/DDBJ databases">
        <title>Complete genome sequence of Corynebacterium crudilactis, a new Corynebacterium species isolated from raw cow's milk.</title>
        <authorList>
            <person name="Christian R."/>
            <person name="Zimmermann J."/>
            <person name="Lipski A."/>
            <person name="Kalinowski J."/>
        </authorList>
    </citation>
    <scope>NUCLEOTIDE SEQUENCE [LARGE SCALE GENOMIC DNA]</scope>
    <source>
        <strain evidence="2 3">JZ16</strain>
        <plasmid evidence="2 3">pCRULAC1</plasmid>
    </source>
</reference>
<accession>A0A172QXR4</accession>
<evidence type="ECO:0000313" key="3">
    <source>
        <dbReference type="Proteomes" id="UP000076929"/>
    </source>
</evidence>
<evidence type="ECO:0000256" key="1">
    <source>
        <dbReference type="SAM" id="Phobius"/>
    </source>
</evidence>
<feature type="transmembrane region" description="Helical" evidence="1">
    <location>
        <begin position="37"/>
        <end position="59"/>
    </location>
</feature>
<dbReference type="KEGG" id="ccjz:ccrud_14245"/>
<keyword evidence="1" id="KW-0472">Membrane</keyword>
<dbReference type="AlphaFoldDB" id="A0A172QXR4"/>
<dbReference type="Proteomes" id="UP000076929">
    <property type="component" value="Plasmid pCRULAC1"/>
</dbReference>
<sequence length="114" mass="12435">MLPHINRQPLFRDSVLGGAVFLGMAVLNHVWSPFEVSSFAVTSFFTTLALVHLMLAVFLSTDWNTVMLVDDADVADVEAPRMAVDDDDLVAVARATNVLVEDSVNEVVAERFAA</sequence>
<keyword evidence="1" id="KW-1133">Transmembrane helix</keyword>
<organism evidence="2 3">
    <name type="scientific">Corynebacterium crudilactis</name>
    <dbReference type="NCBI Taxonomy" id="1652495"/>
    <lineage>
        <taxon>Bacteria</taxon>
        <taxon>Bacillati</taxon>
        <taxon>Actinomycetota</taxon>
        <taxon>Actinomycetes</taxon>
        <taxon>Mycobacteriales</taxon>
        <taxon>Corynebacteriaceae</taxon>
        <taxon>Corynebacterium</taxon>
    </lineage>
</organism>